<keyword evidence="2" id="KW-1185">Reference proteome</keyword>
<evidence type="ECO:0000313" key="1">
    <source>
        <dbReference type="EMBL" id="KAF5751206.1"/>
    </source>
</evidence>
<dbReference type="InParanoid" id="A0A7J7DYQ1"/>
<dbReference type="AlphaFoldDB" id="A0A7J7DYQ1"/>
<dbReference type="Proteomes" id="UP000593562">
    <property type="component" value="Unassembled WGS sequence"/>
</dbReference>
<accession>A0A7J7DYQ1</accession>
<dbReference type="EMBL" id="JAAARO010000002">
    <property type="protein sequence ID" value="KAF5751206.1"/>
    <property type="molecule type" value="Genomic_DNA"/>
</dbReference>
<name>A0A7J7DYQ1_TRIWF</name>
<sequence length="84" mass="9562">MIRNLAKRGVSGSASSYLNSNSWTIANPNQIQLLQKCNFSSGVLPDNMDRNSEAFARYSMAMEGLICQLQSTSRKFWLEEERRL</sequence>
<evidence type="ECO:0000313" key="2">
    <source>
        <dbReference type="Proteomes" id="UP000593562"/>
    </source>
</evidence>
<reference evidence="1 2" key="1">
    <citation type="journal article" date="2020" name="Nat. Commun.">
        <title>Genome of Tripterygium wilfordii and identification of cytochrome P450 involved in triptolide biosynthesis.</title>
        <authorList>
            <person name="Tu L."/>
            <person name="Su P."/>
            <person name="Zhang Z."/>
            <person name="Gao L."/>
            <person name="Wang J."/>
            <person name="Hu T."/>
            <person name="Zhou J."/>
            <person name="Zhang Y."/>
            <person name="Zhao Y."/>
            <person name="Liu Y."/>
            <person name="Song Y."/>
            <person name="Tong Y."/>
            <person name="Lu Y."/>
            <person name="Yang J."/>
            <person name="Xu C."/>
            <person name="Jia M."/>
            <person name="Peters R.J."/>
            <person name="Huang L."/>
            <person name="Gao W."/>
        </authorList>
    </citation>
    <scope>NUCLEOTIDE SEQUENCE [LARGE SCALE GENOMIC DNA]</scope>
    <source>
        <strain evidence="2">cv. XIE 37</strain>
        <tissue evidence="1">Leaf</tissue>
    </source>
</reference>
<gene>
    <name evidence="1" type="ORF">HS088_TW02G00216</name>
</gene>
<comment type="caution">
    <text evidence="1">The sequence shown here is derived from an EMBL/GenBank/DDBJ whole genome shotgun (WGS) entry which is preliminary data.</text>
</comment>
<protein>
    <submittedName>
        <fullName evidence="1">Methylcrotonyl-CoA carboxylase beta chain family protein</fullName>
    </submittedName>
</protein>
<proteinExistence type="predicted"/>
<organism evidence="1 2">
    <name type="scientific">Tripterygium wilfordii</name>
    <name type="common">Thunder God vine</name>
    <dbReference type="NCBI Taxonomy" id="458696"/>
    <lineage>
        <taxon>Eukaryota</taxon>
        <taxon>Viridiplantae</taxon>
        <taxon>Streptophyta</taxon>
        <taxon>Embryophyta</taxon>
        <taxon>Tracheophyta</taxon>
        <taxon>Spermatophyta</taxon>
        <taxon>Magnoliopsida</taxon>
        <taxon>eudicotyledons</taxon>
        <taxon>Gunneridae</taxon>
        <taxon>Pentapetalae</taxon>
        <taxon>rosids</taxon>
        <taxon>fabids</taxon>
        <taxon>Celastrales</taxon>
        <taxon>Celastraceae</taxon>
        <taxon>Tripterygium</taxon>
    </lineage>
</organism>